<reference evidence="3" key="2">
    <citation type="submission" date="2018-02" db="UniProtKB">
        <authorList>
            <consortium name="EnsemblPlants"/>
        </authorList>
    </citation>
    <scope>IDENTIFICATION</scope>
    <source>
        <strain evidence="3">Williams 82</strain>
    </source>
</reference>
<protein>
    <submittedName>
        <fullName evidence="2 3">Uncharacterized protein</fullName>
    </submittedName>
</protein>
<dbReference type="Gramene" id="KRH31795">
    <property type="protein sequence ID" value="KRH31795"/>
    <property type="gene ID" value="GLYMA_10G013000"/>
</dbReference>
<dbReference type="InParanoid" id="A0A0R0HVR1"/>
<reference evidence="2" key="3">
    <citation type="submission" date="2018-07" db="EMBL/GenBank/DDBJ databases">
        <title>WGS assembly of Glycine max.</title>
        <authorList>
            <person name="Schmutz J."/>
            <person name="Cannon S."/>
            <person name="Schlueter J."/>
            <person name="Ma J."/>
            <person name="Mitros T."/>
            <person name="Nelson W."/>
            <person name="Hyten D."/>
            <person name="Song Q."/>
            <person name="Thelen J."/>
            <person name="Cheng J."/>
            <person name="Xu D."/>
            <person name="Hellsten U."/>
            <person name="May G."/>
            <person name="Yu Y."/>
            <person name="Sakurai T."/>
            <person name="Umezawa T."/>
            <person name="Bhattacharyya M."/>
            <person name="Sandhu D."/>
            <person name="Valliyodan B."/>
            <person name="Lindquist E."/>
            <person name="Peto M."/>
            <person name="Grant D."/>
            <person name="Shu S."/>
            <person name="Goodstein D."/>
            <person name="Barry K."/>
            <person name="Futrell-Griggs M."/>
            <person name="Abernathy B."/>
            <person name="Du J."/>
            <person name="Tian Z."/>
            <person name="Zhu L."/>
            <person name="Gill N."/>
            <person name="Joshi T."/>
            <person name="Libault M."/>
            <person name="Sethuraman A."/>
            <person name="Zhang X."/>
            <person name="Shinozaki K."/>
            <person name="Nguyen H."/>
            <person name="Wing R."/>
            <person name="Cregan P."/>
            <person name="Specht J."/>
            <person name="Grimwood J."/>
            <person name="Rokhsar D."/>
            <person name="Stacey G."/>
            <person name="Shoemaker R."/>
            <person name="Jackson S."/>
        </authorList>
    </citation>
    <scope>NUCLEOTIDE SEQUENCE</scope>
    <source>
        <tissue evidence="2">Callus</tissue>
    </source>
</reference>
<feature type="transmembrane region" description="Helical" evidence="1">
    <location>
        <begin position="6"/>
        <end position="30"/>
    </location>
</feature>
<sequence>MSLLCFAIVPSMLFIFCFLNFVITATVFDFKMLTFGILKLLNDALNKNTLKPHAQPRCSNLQCWHNSLISIGDNLALVLSSDDETNSNTHWFLSLFFFIDPPFLSHSCLEQRQDGKKEKQESR</sequence>
<dbReference type="EMBL" id="CM000843">
    <property type="protein sequence ID" value="KRH31795.1"/>
    <property type="molecule type" value="Genomic_DNA"/>
</dbReference>
<accession>A0A0R0HVR1</accession>
<evidence type="ECO:0000313" key="3">
    <source>
        <dbReference type="EnsemblPlants" id="KRH31795"/>
    </source>
</evidence>
<reference evidence="2 3" key="1">
    <citation type="journal article" date="2010" name="Nature">
        <title>Genome sequence of the palaeopolyploid soybean.</title>
        <authorList>
            <person name="Schmutz J."/>
            <person name="Cannon S.B."/>
            <person name="Schlueter J."/>
            <person name="Ma J."/>
            <person name="Mitros T."/>
            <person name="Nelson W."/>
            <person name="Hyten D.L."/>
            <person name="Song Q."/>
            <person name="Thelen J.J."/>
            <person name="Cheng J."/>
            <person name="Xu D."/>
            <person name="Hellsten U."/>
            <person name="May G.D."/>
            <person name="Yu Y."/>
            <person name="Sakurai T."/>
            <person name="Umezawa T."/>
            <person name="Bhattacharyya M.K."/>
            <person name="Sandhu D."/>
            <person name="Valliyodan B."/>
            <person name="Lindquist E."/>
            <person name="Peto M."/>
            <person name="Grant D."/>
            <person name="Shu S."/>
            <person name="Goodstein D."/>
            <person name="Barry K."/>
            <person name="Futrell-Griggs M."/>
            <person name="Abernathy B."/>
            <person name="Du J."/>
            <person name="Tian Z."/>
            <person name="Zhu L."/>
            <person name="Gill N."/>
            <person name="Joshi T."/>
            <person name="Libault M."/>
            <person name="Sethuraman A."/>
            <person name="Zhang X.-C."/>
            <person name="Shinozaki K."/>
            <person name="Nguyen H.T."/>
            <person name="Wing R.A."/>
            <person name="Cregan P."/>
            <person name="Specht J."/>
            <person name="Grimwood J."/>
            <person name="Rokhsar D."/>
            <person name="Stacey G."/>
            <person name="Shoemaker R.C."/>
            <person name="Jackson S.A."/>
        </authorList>
    </citation>
    <scope>NUCLEOTIDE SEQUENCE</scope>
    <source>
        <strain evidence="3">cv. Williams 82</strain>
        <tissue evidence="2">Callus</tissue>
    </source>
</reference>
<dbReference type="EnsemblPlants" id="KRH31795">
    <property type="protein sequence ID" value="KRH31795"/>
    <property type="gene ID" value="GLYMA_10G013000"/>
</dbReference>
<organism evidence="2">
    <name type="scientific">Glycine max</name>
    <name type="common">Soybean</name>
    <name type="synonym">Glycine hispida</name>
    <dbReference type="NCBI Taxonomy" id="3847"/>
    <lineage>
        <taxon>Eukaryota</taxon>
        <taxon>Viridiplantae</taxon>
        <taxon>Streptophyta</taxon>
        <taxon>Embryophyta</taxon>
        <taxon>Tracheophyta</taxon>
        <taxon>Spermatophyta</taxon>
        <taxon>Magnoliopsida</taxon>
        <taxon>eudicotyledons</taxon>
        <taxon>Gunneridae</taxon>
        <taxon>Pentapetalae</taxon>
        <taxon>rosids</taxon>
        <taxon>fabids</taxon>
        <taxon>Fabales</taxon>
        <taxon>Fabaceae</taxon>
        <taxon>Papilionoideae</taxon>
        <taxon>50 kb inversion clade</taxon>
        <taxon>NPAAA clade</taxon>
        <taxon>indigoferoid/millettioid clade</taxon>
        <taxon>Phaseoleae</taxon>
        <taxon>Glycine</taxon>
        <taxon>Glycine subgen. Soja</taxon>
    </lineage>
</organism>
<name>A0A0R0HVR1_SOYBN</name>
<keyword evidence="4" id="KW-1185">Reference proteome</keyword>
<keyword evidence="1" id="KW-0472">Membrane</keyword>
<dbReference type="AlphaFoldDB" id="A0A0R0HVR1"/>
<evidence type="ECO:0000313" key="4">
    <source>
        <dbReference type="Proteomes" id="UP000008827"/>
    </source>
</evidence>
<evidence type="ECO:0000313" key="2">
    <source>
        <dbReference type="EMBL" id="KRH31795.1"/>
    </source>
</evidence>
<evidence type="ECO:0000256" key="1">
    <source>
        <dbReference type="SAM" id="Phobius"/>
    </source>
</evidence>
<keyword evidence="1" id="KW-0812">Transmembrane</keyword>
<proteinExistence type="predicted"/>
<dbReference type="Proteomes" id="UP000008827">
    <property type="component" value="Chromosome 10"/>
</dbReference>
<keyword evidence="1" id="KW-1133">Transmembrane helix</keyword>
<gene>
    <name evidence="2" type="ORF">GLYMA_10G013000</name>
</gene>